<evidence type="ECO:0000256" key="12">
    <source>
        <dbReference type="SAM" id="MobiDB-lite"/>
    </source>
</evidence>
<dbReference type="GO" id="GO:0005874">
    <property type="term" value="C:microtubule"/>
    <property type="evidence" value="ECO:0007669"/>
    <property type="project" value="UniProtKB-KW"/>
</dbReference>
<feature type="compositionally biased region" description="Polar residues" evidence="12">
    <location>
        <begin position="1507"/>
        <end position="1517"/>
    </location>
</feature>
<gene>
    <name evidence="14" type="ORF">AMAG_13545</name>
</gene>
<name>A0A0L0T222_ALLM3</name>
<evidence type="ECO:0000256" key="11">
    <source>
        <dbReference type="SAM" id="Coils"/>
    </source>
</evidence>
<evidence type="ECO:0000256" key="4">
    <source>
        <dbReference type="ARBA" id="ARBA00022741"/>
    </source>
</evidence>
<dbReference type="GO" id="GO:0005524">
    <property type="term" value="F:ATP binding"/>
    <property type="evidence" value="ECO:0007669"/>
    <property type="project" value="UniProtKB-UniRule"/>
</dbReference>
<comment type="similarity">
    <text evidence="9">Belongs to the TRAFAC class myosin-kinesin ATPase superfamily. Kinesin family. KIN-5/BimC subfamily.</text>
</comment>
<feature type="region of interest" description="Disordered" evidence="12">
    <location>
        <begin position="1595"/>
        <end position="1628"/>
    </location>
</feature>
<reference evidence="14 15" key="1">
    <citation type="submission" date="2009-11" db="EMBL/GenBank/DDBJ databases">
        <title>Annotation of Allomyces macrogynus ATCC 38327.</title>
        <authorList>
            <consortium name="The Broad Institute Genome Sequencing Platform"/>
            <person name="Russ C."/>
            <person name="Cuomo C."/>
            <person name="Burger G."/>
            <person name="Gray M.W."/>
            <person name="Holland P.W.H."/>
            <person name="King N."/>
            <person name="Lang F.B.F."/>
            <person name="Roger A.J."/>
            <person name="Ruiz-Trillo I."/>
            <person name="Young S.K."/>
            <person name="Zeng Q."/>
            <person name="Gargeya S."/>
            <person name="Fitzgerald M."/>
            <person name="Haas B."/>
            <person name="Abouelleil A."/>
            <person name="Alvarado L."/>
            <person name="Arachchi H.M."/>
            <person name="Berlin A."/>
            <person name="Chapman S.B."/>
            <person name="Gearin G."/>
            <person name="Goldberg J."/>
            <person name="Griggs A."/>
            <person name="Gujja S."/>
            <person name="Hansen M."/>
            <person name="Heiman D."/>
            <person name="Howarth C."/>
            <person name="Larimer J."/>
            <person name="Lui A."/>
            <person name="MacDonald P.J.P."/>
            <person name="McCowen C."/>
            <person name="Montmayeur A."/>
            <person name="Murphy C."/>
            <person name="Neiman D."/>
            <person name="Pearson M."/>
            <person name="Priest M."/>
            <person name="Roberts A."/>
            <person name="Saif S."/>
            <person name="Shea T."/>
            <person name="Sisk P."/>
            <person name="Stolte C."/>
            <person name="Sykes S."/>
            <person name="Wortman J."/>
            <person name="Nusbaum C."/>
            <person name="Birren B."/>
        </authorList>
    </citation>
    <scope>NUCLEOTIDE SEQUENCE [LARGE SCALE GENOMIC DNA]</scope>
    <source>
        <strain evidence="14 15">ATCC 38327</strain>
    </source>
</reference>
<feature type="coiled-coil region" evidence="11">
    <location>
        <begin position="1180"/>
        <end position="1207"/>
    </location>
</feature>
<dbReference type="GO" id="GO:0005875">
    <property type="term" value="C:microtubule associated complex"/>
    <property type="evidence" value="ECO:0007669"/>
    <property type="project" value="TreeGrafter"/>
</dbReference>
<keyword evidence="5 10" id="KW-0067">ATP-binding</keyword>
<dbReference type="CDD" id="cd01372">
    <property type="entry name" value="KISc_KIF4"/>
    <property type="match status" value="1"/>
</dbReference>
<dbReference type="EMBL" id="GG745358">
    <property type="protein sequence ID" value="KNE68908.1"/>
    <property type="molecule type" value="Genomic_DNA"/>
</dbReference>
<dbReference type="Proteomes" id="UP000054350">
    <property type="component" value="Unassembled WGS sequence"/>
</dbReference>
<feature type="compositionally biased region" description="Low complexity" evidence="12">
    <location>
        <begin position="1321"/>
        <end position="1354"/>
    </location>
</feature>
<feature type="compositionally biased region" description="Acidic residues" evidence="12">
    <location>
        <begin position="566"/>
        <end position="586"/>
    </location>
</feature>
<dbReference type="InterPro" id="IPR027417">
    <property type="entry name" value="P-loop_NTPase"/>
</dbReference>
<evidence type="ECO:0000256" key="8">
    <source>
        <dbReference type="ARBA" id="ARBA00023212"/>
    </source>
</evidence>
<keyword evidence="2" id="KW-0963">Cytoplasm</keyword>
<evidence type="ECO:0000256" key="3">
    <source>
        <dbReference type="ARBA" id="ARBA00022701"/>
    </source>
</evidence>
<keyword evidence="4 10" id="KW-0547">Nucleotide-binding</keyword>
<keyword evidence="7 10" id="KW-0505">Motor protein</keyword>
<evidence type="ECO:0000256" key="2">
    <source>
        <dbReference type="ARBA" id="ARBA00022490"/>
    </source>
</evidence>
<dbReference type="VEuPathDB" id="FungiDB:AMAG_13545"/>
<keyword evidence="15" id="KW-1185">Reference proteome</keyword>
<dbReference type="InterPro" id="IPR001752">
    <property type="entry name" value="Kinesin_motor_dom"/>
</dbReference>
<dbReference type="PRINTS" id="PR00380">
    <property type="entry name" value="KINESINHEAVY"/>
</dbReference>
<feature type="region of interest" description="Disordered" evidence="12">
    <location>
        <begin position="559"/>
        <end position="587"/>
    </location>
</feature>
<feature type="region of interest" description="Disordered" evidence="12">
    <location>
        <begin position="471"/>
        <end position="500"/>
    </location>
</feature>
<dbReference type="InterPro" id="IPR027640">
    <property type="entry name" value="Kinesin-like_fam"/>
</dbReference>
<dbReference type="eggNOG" id="KOG0244">
    <property type="taxonomic scope" value="Eukaryota"/>
</dbReference>
<dbReference type="PROSITE" id="PS50067">
    <property type="entry name" value="KINESIN_MOTOR_2"/>
    <property type="match status" value="1"/>
</dbReference>
<dbReference type="OMA" id="HRASEYN"/>
<evidence type="ECO:0000256" key="7">
    <source>
        <dbReference type="ARBA" id="ARBA00023175"/>
    </source>
</evidence>
<evidence type="ECO:0000313" key="14">
    <source>
        <dbReference type="EMBL" id="KNE68908.1"/>
    </source>
</evidence>
<accession>A0A0L0T222</accession>
<dbReference type="GO" id="GO:0051231">
    <property type="term" value="P:spindle elongation"/>
    <property type="evidence" value="ECO:0007669"/>
    <property type="project" value="TreeGrafter"/>
</dbReference>
<dbReference type="GO" id="GO:0003777">
    <property type="term" value="F:microtubule motor activity"/>
    <property type="evidence" value="ECO:0007669"/>
    <property type="project" value="InterPro"/>
</dbReference>
<feature type="compositionally biased region" description="Low complexity" evidence="12">
    <location>
        <begin position="1488"/>
        <end position="1501"/>
    </location>
</feature>
<dbReference type="SMART" id="SM00129">
    <property type="entry name" value="KISc"/>
    <property type="match status" value="1"/>
</dbReference>
<keyword evidence="3" id="KW-0493">Microtubule</keyword>
<sequence length="1649" mass="178417">MAAPTTSSVQAMVRVRPLNSREIRGNAAECLTLLEHDNQIVIGSDRSFTFDRVFPAEAPQRCLYDEAIAPLTAKFLEGFNVTILAYGQTGSGKTYSMGTALDGNVNTEHQGIVPRAIRAMYAQLPRLYPAPAAYTVTVSFLELYNEEVVDLLAPPAHRDANPLPFSAGSGRSVRSESVRIREDENGNIVWMGVKEEECATPDEVLTFLAKGSMNRTVGSTDMNMVSSRSHAIFSVTLRLTRVGSDGLTERIACKFHFVDLAGSERLKKTHAAGARAKEGISINAGLLALGNVISALGDEARLEKGVGHVPYRDSKLTRLLQDSLGGNAQTLMLACVSPADSNFQETLNTLKYANRARNIKNKVAINAQAAAVSPVEVQQLRSQIARLKMELSTVREQYGLYGAGNATPAPPPSSSAPSSVADSALREKLAAMESNKTQLELRVRQLQKRIRGLEKDLVRVQAERDSVRFEQLEREQGARRASWTGSADGKLASPTTSTAVPTNPLVLEYLTKITHLSHELHERELELATLKHQAAEVSSAMAAADAEVGGIRKSFRFVMPGSSSNDADDEHDSDADDSDVDEDEDADLHPVLGGIENIMDVTLESARSEARRSMAEFHASIAQDAADTWGDGPVLDAGLFPTLDDLHGDDGPEPHLFPDPHDPDRDHDGDDDDAASVLDQPVVLHALDVPTWAKTPGQGIGAQSLVDGLGPRPATAAPILGGVGGGSGGSGGLGGGNTIPAGTGSGSDEGSVAAAVQPTKTLYAALHRIQADIAMREDLVAQLEEAQHDQAVIKAEYEAKLRAVQAQLAAVEAERDAALAKVAATERDKEREVKLKFQARIDSLQAEVATLKRTHLEAMRVVNQSRHAETIIRDLRASVAALKAEKQRLLRKMREDADRARSHAQGTDRELQKLRRKERVATETAKKWERNFELQKTLLKRRSEEAVTAQQKVKTLEAKLKRAMRASTGSMANAPMRGGPVWHPPVGGVGKRAPSSMGSVAMHMRRMSIASTVSSLNDIDEAVLEAHREQLRRDMEAVIVDKQRHHSLRALHNKRNKLMGERAELCAERDRIVEMEAEQHGTRPDYTKPQYMDDRIELIDAELAYLEERIKCTQDEITQDDMEADQNEVVEVDSNGRRRRPSDSSPYERLCQLAQSLPRHETLPLFQQILDDFIETQVVVRNQSIEMRNLEAQNAELRKDLLMMRSAAMQTAIKYETKLQLQQAQQVQSQPQVPQDDVVPMSPAVSRSMHSDPADDDVDAVTAVTVPEEEVVIDHATAAAATKAAVNKLMEWSVFQKPMTPVSSVSPAELVARRSSKRSSRPTSMSSLSTSSATPSVSRPGSPLLSPSSGRTSSEMQVSSPLRVEAPELIARASTPNLRRAMTPSMLPRRTSTGSLNAAAVATATRRPSSNNVTAGAPTVTRRTSSYSSVHDQATGLTPARRLSQGTPPVSRTATPAPASPRDAVLRRSLPTPQSPLSPRDVGPAVARRTSSGSLSSPGTPRRSRPVSMSSLPSPTVQAPGVFERLATTPTAASQAKFAPAPPVDAWVSANRPTTPLGVRRGSGRALTPIITSRPETPVAMGMDDEVDMHVLPPRRSPTPQARAAPRPHVPTPPRSRAGSISPMPMPEAAAGVPTPYFPGQALGESGLW</sequence>
<evidence type="ECO:0000256" key="5">
    <source>
        <dbReference type="ARBA" id="ARBA00022840"/>
    </source>
</evidence>
<dbReference type="STRING" id="578462.A0A0L0T222"/>
<dbReference type="Gene3D" id="3.40.850.10">
    <property type="entry name" value="Kinesin motor domain"/>
    <property type="match status" value="1"/>
</dbReference>
<comment type="subcellular location">
    <subcellularLocation>
        <location evidence="1">Cytoplasm</location>
        <location evidence="1">Cytoskeleton</location>
    </subcellularLocation>
</comment>
<feature type="domain" description="Kinesin motor" evidence="13">
    <location>
        <begin position="8"/>
        <end position="359"/>
    </location>
</feature>
<dbReference type="Pfam" id="PF25764">
    <property type="entry name" value="KIF21A_4th"/>
    <property type="match status" value="1"/>
</dbReference>
<dbReference type="GO" id="GO:0007052">
    <property type="term" value="P:mitotic spindle organization"/>
    <property type="evidence" value="ECO:0007669"/>
    <property type="project" value="TreeGrafter"/>
</dbReference>
<feature type="binding site" evidence="10">
    <location>
        <begin position="87"/>
        <end position="94"/>
    </location>
    <ligand>
        <name>ATP</name>
        <dbReference type="ChEBI" id="CHEBI:30616"/>
    </ligand>
</feature>
<evidence type="ECO:0000256" key="9">
    <source>
        <dbReference type="ARBA" id="ARBA00034704"/>
    </source>
</evidence>
<feature type="compositionally biased region" description="Basic and acidic residues" evidence="12">
    <location>
        <begin position="644"/>
        <end position="668"/>
    </location>
</feature>
<evidence type="ECO:0000256" key="6">
    <source>
        <dbReference type="ARBA" id="ARBA00023054"/>
    </source>
</evidence>
<dbReference type="OrthoDB" id="3176171at2759"/>
<dbReference type="PANTHER" id="PTHR47969:SF15">
    <property type="entry name" value="CHROMOSOME-ASSOCIATED KINESIN KIF4A-RELATED"/>
    <property type="match status" value="1"/>
</dbReference>
<feature type="region of interest" description="Disordered" evidence="12">
    <location>
        <begin position="402"/>
        <end position="423"/>
    </location>
</feature>
<feature type="region of interest" description="Disordered" evidence="12">
    <location>
        <begin position="640"/>
        <end position="675"/>
    </location>
</feature>
<feature type="compositionally biased region" description="Polar residues" evidence="12">
    <location>
        <begin position="1444"/>
        <end position="1454"/>
    </location>
</feature>
<feature type="compositionally biased region" description="Low complexity" evidence="12">
    <location>
        <begin position="1419"/>
        <end position="1430"/>
    </location>
</feature>
<dbReference type="InterPro" id="IPR036961">
    <property type="entry name" value="Kinesin_motor_dom_sf"/>
</dbReference>
<dbReference type="PANTHER" id="PTHR47969">
    <property type="entry name" value="CHROMOSOME-ASSOCIATED KINESIN KIF4A-RELATED"/>
    <property type="match status" value="1"/>
</dbReference>
<organism evidence="14 15">
    <name type="scientific">Allomyces macrogynus (strain ATCC 38327)</name>
    <name type="common">Allomyces javanicus var. macrogynus</name>
    <dbReference type="NCBI Taxonomy" id="578462"/>
    <lineage>
        <taxon>Eukaryota</taxon>
        <taxon>Fungi</taxon>
        <taxon>Fungi incertae sedis</taxon>
        <taxon>Blastocladiomycota</taxon>
        <taxon>Blastocladiomycetes</taxon>
        <taxon>Blastocladiales</taxon>
        <taxon>Blastocladiaceae</taxon>
        <taxon>Allomyces</taxon>
    </lineage>
</organism>
<feature type="region of interest" description="Disordered" evidence="12">
    <location>
        <begin position="895"/>
        <end position="918"/>
    </location>
</feature>
<protein>
    <recommendedName>
        <fullName evidence="13">Kinesin motor domain-containing protein</fullName>
    </recommendedName>
</protein>
<evidence type="ECO:0000256" key="1">
    <source>
        <dbReference type="ARBA" id="ARBA00004245"/>
    </source>
</evidence>
<keyword evidence="6 11" id="KW-0175">Coiled coil</keyword>
<proteinExistence type="inferred from homology"/>
<dbReference type="SUPFAM" id="SSF52540">
    <property type="entry name" value="P-loop containing nucleoside triphosphate hydrolases"/>
    <property type="match status" value="1"/>
</dbReference>
<dbReference type="Pfam" id="PF00225">
    <property type="entry name" value="Kinesin"/>
    <property type="match status" value="1"/>
</dbReference>
<evidence type="ECO:0000259" key="13">
    <source>
        <dbReference type="PROSITE" id="PS50067"/>
    </source>
</evidence>
<evidence type="ECO:0000256" key="10">
    <source>
        <dbReference type="PROSITE-ProRule" id="PRU00283"/>
    </source>
</evidence>
<dbReference type="FunFam" id="3.40.850.10:FF:000019">
    <property type="entry name" value="Kinesin-like protein KIN-5D"/>
    <property type="match status" value="1"/>
</dbReference>
<evidence type="ECO:0000313" key="15">
    <source>
        <dbReference type="Proteomes" id="UP000054350"/>
    </source>
</evidence>
<dbReference type="GO" id="GO:0008017">
    <property type="term" value="F:microtubule binding"/>
    <property type="evidence" value="ECO:0007669"/>
    <property type="project" value="InterPro"/>
</dbReference>
<dbReference type="GO" id="GO:0007018">
    <property type="term" value="P:microtubule-based movement"/>
    <property type="evidence" value="ECO:0007669"/>
    <property type="project" value="InterPro"/>
</dbReference>
<reference evidence="15" key="2">
    <citation type="submission" date="2009-11" db="EMBL/GenBank/DDBJ databases">
        <title>The Genome Sequence of Allomyces macrogynus strain ATCC 38327.</title>
        <authorList>
            <consortium name="The Broad Institute Genome Sequencing Platform"/>
            <person name="Russ C."/>
            <person name="Cuomo C."/>
            <person name="Shea T."/>
            <person name="Young S.K."/>
            <person name="Zeng Q."/>
            <person name="Koehrsen M."/>
            <person name="Haas B."/>
            <person name="Borodovsky M."/>
            <person name="Guigo R."/>
            <person name="Alvarado L."/>
            <person name="Berlin A."/>
            <person name="Borenstein D."/>
            <person name="Chen Z."/>
            <person name="Engels R."/>
            <person name="Freedman E."/>
            <person name="Gellesch M."/>
            <person name="Goldberg J."/>
            <person name="Griggs A."/>
            <person name="Gujja S."/>
            <person name="Heiman D."/>
            <person name="Hepburn T."/>
            <person name="Howarth C."/>
            <person name="Jen D."/>
            <person name="Larson L."/>
            <person name="Lewis B."/>
            <person name="Mehta T."/>
            <person name="Park D."/>
            <person name="Pearson M."/>
            <person name="Roberts A."/>
            <person name="Saif S."/>
            <person name="Shenoy N."/>
            <person name="Sisk P."/>
            <person name="Stolte C."/>
            <person name="Sykes S."/>
            <person name="Walk T."/>
            <person name="White J."/>
            <person name="Yandava C."/>
            <person name="Burger G."/>
            <person name="Gray M.W."/>
            <person name="Holland P.W.H."/>
            <person name="King N."/>
            <person name="Lang F.B.F."/>
            <person name="Roger A.J."/>
            <person name="Ruiz-Trillo I."/>
            <person name="Lander E."/>
            <person name="Nusbaum C."/>
        </authorList>
    </citation>
    <scope>NUCLEOTIDE SEQUENCE [LARGE SCALE GENOMIC DNA]</scope>
    <source>
        <strain evidence="15">ATCC 38327</strain>
    </source>
</reference>
<keyword evidence="8" id="KW-0206">Cytoskeleton</keyword>
<feature type="region of interest" description="Disordered" evidence="12">
    <location>
        <begin position="1303"/>
        <end position="1517"/>
    </location>
</feature>